<dbReference type="InterPro" id="IPR027463">
    <property type="entry name" value="AcrB_DN_DC_subdom"/>
</dbReference>
<proteinExistence type="predicted"/>
<feature type="transmembrane region" description="Helical" evidence="1">
    <location>
        <begin position="14"/>
        <end position="31"/>
    </location>
</feature>
<dbReference type="RefSeq" id="WP_006942668.1">
    <property type="nucleotide sequence ID" value="NZ_GL538208.1"/>
</dbReference>
<keyword evidence="1" id="KW-1133">Transmembrane helix</keyword>
<reference evidence="2 3" key="1">
    <citation type="submission" date="2010-08" db="EMBL/GenBank/DDBJ databases">
        <authorList>
            <person name="Weinstock G."/>
            <person name="Sodergren E."/>
            <person name="Clifton S."/>
            <person name="Fulton L."/>
            <person name="Fulton B."/>
            <person name="Courtney L."/>
            <person name="Fronick C."/>
            <person name="Harrison M."/>
            <person name="Strong C."/>
            <person name="Farmer C."/>
            <person name="Delahaunty K."/>
            <person name="Markovic C."/>
            <person name="Hall O."/>
            <person name="Minx P."/>
            <person name="Tomlinson C."/>
            <person name="Mitreva M."/>
            <person name="Hou S."/>
            <person name="Chen J."/>
            <person name="Wollam A."/>
            <person name="Pepin K.H."/>
            <person name="Johnson M."/>
            <person name="Bhonagiri V."/>
            <person name="Zhang X."/>
            <person name="Suruliraj S."/>
            <person name="Warren W."/>
            <person name="Chinwalla A."/>
            <person name="Mardis E.R."/>
            <person name="Wilson R.K."/>
        </authorList>
    </citation>
    <scope>NUCLEOTIDE SEQUENCE [LARGE SCALE GENOMIC DNA]</scope>
    <source>
        <strain evidence="2 3">F0359</strain>
    </source>
</reference>
<feature type="transmembrane region" description="Helical" evidence="1">
    <location>
        <begin position="527"/>
        <end position="545"/>
    </location>
</feature>
<dbReference type="Pfam" id="PF00873">
    <property type="entry name" value="ACR_tran"/>
    <property type="match status" value="1"/>
</dbReference>
<dbReference type="PANTHER" id="PTHR32063:SF18">
    <property type="entry name" value="CATION EFFLUX SYSTEM PROTEIN"/>
    <property type="match status" value="1"/>
</dbReference>
<feature type="transmembrane region" description="Helical" evidence="1">
    <location>
        <begin position="984"/>
        <end position="1007"/>
    </location>
</feature>
<dbReference type="OrthoDB" id="9757876at2"/>
<dbReference type="SUPFAM" id="SSF82866">
    <property type="entry name" value="Multidrug efflux transporter AcrB transmembrane domain"/>
    <property type="match status" value="2"/>
</dbReference>
<feature type="transmembrane region" description="Helical" evidence="1">
    <location>
        <begin position="463"/>
        <end position="490"/>
    </location>
</feature>
<comment type="caution">
    <text evidence="2">The sequence shown here is derived from an EMBL/GenBank/DDBJ whole genome shotgun (WGS) entry which is preliminary data.</text>
</comment>
<dbReference type="Gene3D" id="1.20.1640.10">
    <property type="entry name" value="Multidrug efflux transporter AcrB transmembrane domain"/>
    <property type="match status" value="2"/>
</dbReference>
<name>E2ZDF9_9FIRM</name>
<feature type="transmembrane region" description="Helical" evidence="1">
    <location>
        <begin position="389"/>
        <end position="410"/>
    </location>
</feature>
<dbReference type="SUPFAM" id="SSF82714">
    <property type="entry name" value="Multidrug efflux transporter AcrB TolC docking domain, DN and DC subdomains"/>
    <property type="match status" value="2"/>
</dbReference>
<evidence type="ECO:0008006" key="4">
    <source>
        <dbReference type="Google" id="ProtNLM"/>
    </source>
</evidence>
<dbReference type="Gene3D" id="3.30.2090.10">
    <property type="entry name" value="Multidrug efflux transporter AcrB TolC docking domain, DN and DC subdomains"/>
    <property type="match status" value="2"/>
</dbReference>
<dbReference type="InterPro" id="IPR001036">
    <property type="entry name" value="Acrflvin-R"/>
</dbReference>
<dbReference type="Proteomes" id="UP000003195">
    <property type="component" value="Unassembled WGS sequence"/>
</dbReference>
<dbReference type="Gene3D" id="3.30.70.1320">
    <property type="entry name" value="Multidrug efflux transporter AcrB pore domain like"/>
    <property type="match status" value="1"/>
</dbReference>
<protein>
    <recommendedName>
        <fullName evidence="4">RND transporter, HAE1/HME family, permease protein</fullName>
    </recommendedName>
</protein>
<dbReference type="Gene3D" id="3.30.70.1430">
    <property type="entry name" value="Multidrug efflux transporter AcrB pore domain"/>
    <property type="match status" value="2"/>
</dbReference>
<accession>E2ZDF9</accession>
<feature type="transmembrane region" description="Helical" evidence="1">
    <location>
        <begin position="909"/>
        <end position="930"/>
    </location>
</feature>
<dbReference type="eggNOG" id="COG0841">
    <property type="taxonomic scope" value="Bacteria"/>
</dbReference>
<feature type="transmembrane region" description="Helical" evidence="1">
    <location>
        <begin position="342"/>
        <end position="369"/>
    </location>
</feature>
<feature type="transmembrane region" description="Helical" evidence="1">
    <location>
        <begin position="431"/>
        <end position="451"/>
    </location>
</feature>
<dbReference type="EMBL" id="AECS01000039">
    <property type="protein sequence ID" value="EFQ03521.1"/>
    <property type="molecule type" value="Genomic_DNA"/>
</dbReference>
<dbReference type="PRINTS" id="PR00702">
    <property type="entry name" value="ACRIFLAVINRP"/>
</dbReference>
<dbReference type="HOGENOM" id="CLU_002755_1_2_9"/>
<gene>
    <name evidence="2" type="ORF">HMPREF9429_01462</name>
</gene>
<dbReference type="SUPFAM" id="SSF82693">
    <property type="entry name" value="Multidrug efflux transporter AcrB pore domain, PN1, PN2, PC1 and PC2 subdomains"/>
    <property type="match status" value="2"/>
</dbReference>
<dbReference type="GO" id="GO:0042910">
    <property type="term" value="F:xenobiotic transmembrane transporter activity"/>
    <property type="evidence" value="ECO:0007669"/>
    <property type="project" value="TreeGrafter"/>
</dbReference>
<organism evidence="2 3">
    <name type="scientific">Megasphaera micronuciformis F0359</name>
    <dbReference type="NCBI Taxonomy" id="706434"/>
    <lineage>
        <taxon>Bacteria</taxon>
        <taxon>Bacillati</taxon>
        <taxon>Bacillota</taxon>
        <taxon>Negativicutes</taxon>
        <taxon>Veillonellales</taxon>
        <taxon>Veillonellaceae</taxon>
        <taxon>Megasphaera</taxon>
    </lineage>
</organism>
<evidence type="ECO:0000256" key="1">
    <source>
        <dbReference type="SAM" id="Phobius"/>
    </source>
</evidence>
<dbReference type="Gene3D" id="3.30.70.1440">
    <property type="entry name" value="Multidrug efflux transporter AcrB pore domain"/>
    <property type="match status" value="1"/>
</dbReference>
<evidence type="ECO:0000313" key="3">
    <source>
        <dbReference type="Proteomes" id="UP000003195"/>
    </source>
</evidence>
<evidence type="ECO:0000313" key="2">
    <source>
        <dbReference type="EMBL" id="EFQ03521.1"/>
    </source>
</evidence>
<feature type="transmembrane region" description="Helical" evidence="1">
    <location>
        <begin position="883"/>
        <end position="903"/>
    </location>
</feature>
<dbReference type="AlphaFoldDB" id="E2ZDF9"/>
<keyword evidence="1" id="KW-0472">Membrane</keyword>
<feature type="transmembrane region" description="Helical" evidence="1">
    <location>
        <begin position="856"/>
        <end position="876"/>
    </location>
</feature>
<feature type="transmembrane region" description="Helical" evidence="1">
    <location>
        <begin position="958"/>
        <end position="978"/>
    </location>
</feature>
<dbReference type="PANTHER" id="PTHR32063">
    <property type="match status" value="1"/>
</dbReference>
<dbReference type="STRING" id="706434.HMPREF9429_01462"/>
<dbReference type="GO" id="GO:0005886">
    <property type="term" value="C:plasma membrane"/>
    <property type="evidence" value="ECO:0007669"/>
    <property type="project" value="TreeGrafter"/>
</dbReference>
<sequence length="1017" mass="111635">MRNLTELSLKNKTLVWYFIVVIALAGIFSYMKLGRMEDPTYTVRKMVVTVAWPGATAQQMEEQVTDKLEKKLQDTPHLDYIRSYSKPGRAVIFVNLDDKIDSAQVRSVWQEVRNLADDTKRTLPEGVYGPYYNDHFDDVYGSVYAVTGDGYSYEELRQKAEMLRREMLNVPDVGKAEIVGEQSEKVYIEIENAKLASLGISPTAIAEAVKGQNAVTPTGMIDTKTDNVYLRLTGTFDDIDAVRNLPVKGGNAIFRLGDIAKVERKYTEPADPKMFFDGKPAIGVAVSMKDGGNILTLGENLSKVVKSVGEDLPVGLEIKQVSDQPAVVKDSISDFVGTLREAIIIVLIVSFLSLGLRTGMVVAFCIPLVLTGVFCIMEIAGIDLHKVSLGALIIALGLLVDDAIIAVEMMSVQLEAGKSRTEAACAAFRETAKPMLTGTLVTCAGFIPVAFSEGAAAEFCKALFPVITASLVISWIVSVMVAPLFGYYLIKVKDKAGEADKPSMYDNRFYRTFRHVLQIFLTHRKTVLLGTVSVFLLSCGLLTLVPQEFFPPSLRPEIIVEMTLPEGSSIAATEKEAKKFAAFLDKQDGLIKDYSFYVGEGAPRFVLTTEPVLPASNYAQFVVVAADTESRKELAGRVKKELADHEPNVRSNIKYIQTGPPSDYPVMLRLSGQNIDKVKTYAQKVADILRQDSNLTDVHLDWEQKSKIVKVDLDQNKLRYLGISGADVSKTLYTELSGATIAEYYAGDKTIGIQLRLDPNSRSDLARVKDVVIPTPNGYVPLEQIGKLSYSAEDGTIWRRNLKPTILIEADTLSGTANNATKQAYDEASAVRESLPFGYKLEKDGSLENSEKSLKYLLAPVPVMIFIIMTLLMFQLRNVKKTALTLITAPLGIIGVSIGMLLFNESLGFVAYLGILALGGMIIRNSVILIDQIQKHEAAGESPWDAIVDSAIMRFRPIMLTAAAAILGMVPLMRSAFWGPMATAIASGLLVATILTLLVLPVMYASVYKINKDSKRE</sequence>
<keyword evidence="3" id="KW-1185">Reference proteome</keyword>
<keyword evidence="1" id="KW-0812">Transmembrane</keyword>